<dbReference type="Proteomes" id="UP000095280">
    <property type="component" value="Unplaced"/>
</dbReference>
<proteinExistence type="predicted"/>
<evidence type="ECO:0000313" key="4">
    <source>
        <dbReference type="WBParaSite" id="maker-uti_cns_0006996-snap-gene-0.1-mRNA-1"/>
    </source>
</evidence>
<dbReference type="WBParaSite" id="maker-uti_cns_0006996-snap-gene-0.1-mRNA-1">
    <property type="protein sequence ID" value="maker-uti_cns_0006996-snap-gene-0.1-mRNA-1"/>
    <property type="gene ID" value="maker-uti_cns_0006996-snap-gene-0.1"/>
</dbReference>
<evidence type="ECO:0000313" key="2">
    <source>
        <dbReference type="Proteomes" id="UP000095280"/>
    </source>
</evidence>
<protein>
    <submittedName>
        <fullName evidence="3 4">Alpha/beta hydrolase</fullName>
    </submittedName>
</protein>
<dbReference type="AlphaFoldDB" id="A0A1I8HFI6"/>
<dbReference type="WBParaSite" id="maker-uti_cns_0005939-snap-gene-0.8-mRNA-1">
    <property type="protein sequence ID" value="maker-uti_cns_0005939-snap-gene-0.8-mRNA-1"/>
    <property type="gene ID" value="maker-uti_cns_0005939-snap-gene-0.8"/>
</dbReference>
<evidence type="ECO:0000256" key="1">
    <source>
        <dbReference type="SAM" id="MobiDB-lite"/>
    </source>
</evidence>
<reference evidence="3 4" key="1">
    <citation type="submission" date="2016-11" db="UniProtKB">
        <authorList>
            <consortium name="WormBaseParasite"/>
        </authorList>
    </citation>
    <scope>IDENTIFICATION</scope>
</reference>
<name>A0A1I8HFI6_9PLAT</name>
<organism evidence="2 3">
    <name type="scientific">Macrostomum lignano</name>
    <dbReference type="NCBI Taxonomy" id="282301"/>
    <lineage>
        <taxon>Eukaryota</taxon>
        <taxon>Metazoa</taxon>
        <taxon>Spiralia</taxon>
        <taxon>Lophotrochozoa</taxon>
        <taxon>Platyhelminthes</taxon>
        <taxon>Rhabditophora</taxon>
        <taxon>Macrostomorpha</taxon>
        <taxon>Macrostomida</taxon>
        <taxon>Macrostomidae</taxon>
        <taxon>Macrostomum</taxon>
    </lineage>
</organism>
<feature type="region of interest" description="Disordered" evidence="1">
    <location>
        <begin position="118"/>
        <end position="138"/>
    </location>
</feature>
<keyword evidence="2" id="KW-1185">Reference proteome</keyword>
<dbReference type="WBParaSite" id="maker-uti_cns_0016595-snap-gene-0.5-mRNA-1">
    <property type="protein sequence ID" value="maker-uti_cns_0016595-snap-gene-0.5-mRNA-1"/>
    <property type="gene ID" value="maker-uti_cns_0016595-snap-gene-0.5"/>
</dbReference>
<evidence type="ECO:0000313" key="3">
    <source>
        <dbReference type="WBParaSite" id="maker-uti_cns_0005939-snap-gene-0.8-mRNA-1"/>
    </source>
</evidence>
<accession>A0A1I8HFI6</accession>
<sequence length="138" mass="14560">EQQDVLNRLGAVALGPDHVARQLKSSPAQTDGRALQLGPIVQGLGPDALDGFDHHLPQPSTLLVVGQRFGLEDGSDRTKGRPGKSSAPPEVLFHVGHQTAEDEPLAACELWSSARLRRGTSGPLGYRPAQSAPRSSAC</sequence>